<dbReference type="InterPro" id="IPR011712">
    <property type="entry name" value="Sig_transdc_His_kin_sub3_dim/P"/>
</dbReference>
<evidence type="ECO:0000256" key="6">
    <source>
        <dbReference type="ARBA" id="ARBA00022777"/>
    </source>
</evidence>
<feature type="region of interest" description="Disordered" evidence="10">
    <location>
        <begin position="414"/>
        <end position="462"/>
    </location>
</feature>
<comment type="caution">
    <text evidence="14">The sequence shown here is derived from an EMBL/GenBank/DDBJ whole genome shotgun (WGS) entry which is preliminary data.</text>
</comment>
<evidence type="ECO:0000256" key="11">
    <source>
        <dbReference type="SAM" id="Phobius"/>
    </source>
</evidence>
<feature type="region of interest" description="Disordered" evidence="10">
    <location>
        <begin position="1"/>
        <end position="45"/>
    </location>
</feature>
<evidence type="ECO:0000256" key="10">
    <source>
        <dbReference type="SAM" id="MobiDB-lite"/>
    </source>
</evidence>
<dbReference type="Gene3D" id="3.30.565.10">
    <property type="entry name" value="Histidine kinase-like ATPase, C-terminal domain"/>
    <property type="match status" value="1"/>
</dbReference>
<evidence type="ECO:0000256" key="9">
    <source>
        <dbReference type="SAM" id="Coils"/>
    </source>
</evidence>
<feature type="domain" description="Signal transduction histidine kinase subgroup 3 dimerisation and phosphoacceptor" evidence="13">
    <location>
        <begin position="255"/>
        <end position="320"/>
    </location>
</feature>
<evidence type="ECO:0000259" key="13">
    <source>
        <dbReference type="Pfam" id="PF07730"/>
    </source>
</evidence>
<evidence type="ECO:0000256" key="1">
    <source>
        <dbReference type="ARBA" id="ARBA00000085"/>
    </source>
</evidence>
<feature type="coiled-coil region" evidence="9">
    <location>
        <begin position="229"/>
        <end position="256"/>
    </location>
</feature>
<evidence type="ECO:0000256" key="2">
    <source>
        <dbReference type="ARBA" id="ARBA00012438"/>
    </source>
</evidence>
<evidence type="ECO:0000259" key="12">
    <source>
        <dbReference type="Pfam" id="PF02518"/>
    </source>
</evidence>
<evidence type="ECO:0000256" key="7">
    <source>
        <dbReference type="ARBA" id="ARBA00022840"/>
    </source>
</evidence>
<organism evidence="14 15">
    <name type="scientific">Brevibacterium casei</name>
    <dbReference type="NCBI Taxonomy" id="33889"/>
    <lineage>
        <taxon>Bacteria</taxon>
        <taxon>Bacillati</taxon>
        <taxon>Actinomycetota</taxon>
        <taxon>Actinomycetes</taxon>
        <taxon>Micrococcales</taxon>
        <taxon>Brevibacteriaceae</taxon>
        <taxon>Brevibacterium</taxon>
    </lineage>
</organism>
<feature type="transmembrane region" description="Helical" evidence="11">
    <location>
        <begin position="112"/>
        <end position="139"/>
    </location>
</feature>
<dbReference type="EMBL" id="NCWY01000004">
    <property type="protein sequence ID" value="PAK96199.1"/>
    <property type="molecule type" value="Genomic_DNA"/>
</dbReference>
<feature type="compositionally biased region" description="Polar residues" evidence="10">
    <location>
        <begin position="8"/>
        <end position="26"/>
    </location>
</feature>
<keyword evidence="7" id="KW-0067">ATP-binding</keyword>
<feature type="transmembrane region" description="Helical" evidence="11">
    <location>
        <begin position="79"/>
        <end position="100"/>
    </location>
</feature>
<feature type="domain" description="Histidine kinase/HSP90-like ATPase" evidence="12">
    <location>
        <begin position="375"/>
        <end position="482"/>
    </location>
</feature>
<dbReference type="GO" id="GO:0046983">
    <property type="term" value="F:protein dimerization activity"/>
    <property type="evidence" value="ECO:0007669"/>
    <property type="project" value="InterPro"/>
</dbReference>
<dbReference type="InterPro" id="IPR003594">
    <property type="entry name" value="HATPase_dom"/>
</dbReference>
<dbReference type="Gene3D" id="1.20.5.1930">
    <property type="match status" value="1"/>
</dbReference>
<name>A0A269ZEX2_9MICO</name>
<keyword evidence="11" id="KW-0812">Transmembrane</keyword>
<keyword evidence="3" id="KW-0597">Phosphoprotein</keyword>
<protein>
    <recommendedName>
        <fullName evidence="2">histidine kinase</fullName>
        <ecNumber evidence="2">2.7.13.3</ecNumber>
    </recommendedName>
</protein>
<evidence type="ECO:0000256" key="8">
    <source>
        <dbReference type="ARBA" id="ARBA00023012"/>
    </source>
</evidence>
<feature type="compositionally biased region" description="Low complexity" evidence="10">
    <location>
        <begin position="448"/>
        <end position="457"/>
    </location>
</feature>
<keyword evidence="5" id="KW-0547">Nucleotide-binding</keyword>
<keyword evidence="11" id="KW-0472">Membrane</keyword>
<dbReference type="AlphaFoldDB" id="A0A269ZEX2"/>
<feature type="transmembrane region" description="Helical" evidence="11">
    <location>
        <begin position="146"/>
        <end position="166"/>
    </location>
</feature>
<feature type="transmembrane region" description="Helical" evidence="11">
    <location>
        <begin position="48"/>
        <end position="67"/>
    </location>
</feature>
<feature type="transmembrane region" description="Helical" evidence="11">
    <location>
        <begin position="199"/>
        <end position="223"/>
    </location>
</feature>
<keyword evidence="4" id="KW-0808">Transferase</keyword>
<dbReference type="PANTHER" id="PTHR24421">
    <property type="entry name" value="NITRATE/NITRITE SENSOR PROTEIN NARX-RELATED"/>
    <property type="match status" value="1"/>
</dbReference>
<evidence type="ECO:0000256" key="4">
    <source>
        <dbReference type="ARBA" id="ARBA00022679"/>
    </source>
</evidence>
<keyword evidence="6 14" id="KW-0418">Kinase</keyword>
<dbReference type="PANTHER" id="PTHR24421:SF10">
    <property type="entry name" value="NITRATE_NITRITE SENSOR PROTEIN NARQ"/>
    <property type="match status" value="1"/>
</dbReference>
<accession>A0A269ZEX2</accession>
<dbReference type="Pfam" id="PF07730">
    <property type="entry name" value="HisKA_3"/>
    <property type="match status" value="1"/>
</dbReference>
<gene>
    <name evidence="14" type="ORF">B8X04_05430</name>
</gene>
<dbReference type="RefSeq" id="WP_095375664.1">
    <property type="nucleotide sequence ID" value="NZ_DDJN01000053.1"/>
</dbReference>
<reference evidence="14 15" key="1">
    <citation type="submission" date="2017-04" db="EMBL/GenBank/DDBJ databases">
        <title>Kefir bacterial isolates.</title>
        <authorList>
            <person name="Kim Y."/>
            <person name="Blasche S."/>
            <person name="Patil K.R."/>
        </authorList>
    </citation>
    <scope>NUCLEOTIDE SEQUENCE [LARGE SCALE GENOMIC DNA]</scope>
    <source>
        <strain evidence="14 15">OG2</strain>
    </source>
</reference>
<dbReference type="Pfam" id="PF02518">
    <property type="entry name" value="HATPase_c"/>
    <property type="match status" value="1"/>
</dbReference>
<sequence length="498" mass="52508">MGHGPAATSGQQVQWSPPAGNVTSRSAAEHGRSATHSAPGRRGSTPRWLRITGSILIGIVIFVSGYLTSMMALTANTLAFGDGMLSVIGVLLVILLLPMWGTVFMRRRWPWVPFLVGLVPALAWGDCLLMLIGLFHLIIRGSRRSAVIAAVTGSVVVIGSIVRHCLSPTALNPFSFFVISSAVQPGNPALPTPPEDTVLAVNVVTIGIGTIALGLSLGLGYLIRRTRRMRAVEARADREAQRNESLSAELARQSERELLARELHDTLSHRLSVISLHSGALELGSKDGADVASTASALRQEAHASLEDLRELVGGVREGTLAGAGPHKEQSTPPSLASMRSIPQLITSVQATGTIVRPSIIIQDVESASTSFDRAVYRIVQESLTNAMKHAPGAPVTVEVSVSADRGGHLIIVNPAPVPSPRHGHRDTGAEVLPARPSAPPFSRGGASASRPLSTSGSGSGLEGIRERAVMLDGEAHIGIRDGDFVVEVILPPFSRRG</sequence>
<dbReference type="GO" id="GO:0000155">
    <property type="term" value="F:phosphorelay sensor kinase activity"/>
    <property type="evidence" value="ECO:0007669"/>
    <property type="project" value="InterPro"/>
</dbReference>
<dbReference type="GO" id="GO:0005524">
    <property type="term" value="F:ATP binding"/>
    <property type="evidence" value="ECO:0007669"/>
    <property type="project" value="UniProtKB-KW"/>
</dbReference>
<evidence type="ECO:0000256" key="5">
    <source>
        <dbReference type="ARBA" id="ARBA00022741"/>
    </source>
</evidence>
<keyword evidence="11" id="KW-1133">Transmembrane helix</keyword>
<comment type="catalytic activity">
    <reaction evidence="1">
        <text>ATP + protein L-histidine = ADP + protein N-phospho-L-histidine.</text>
        <dbReference type="EC" id="2.7.13.3"/>
    </reaction>
</comment>
<dbReference type="GO" id="GO:0016020">
    <property type="term" value="C:membrane"/>
    <property type="evidence" value="ECO:0007669"/>
    <property type="project" value="InterPro"/>
</dbReference>
<evidence type="ECO:0000256" key="3">
    <source>
        <dbReference type="ARBA" id="ARBA00022553"/>
    </source>
</evidence>
<keyword evidence="9" id="KW-0175">Coiled coil</keyword>
<dbReference type="InterPro" id="IPR050482">
    <property type="entry name" value="Sensor_HK_TwoCompSys"/>
</dbReference>
<dbReference type="SUPFAM" id="SSF55874">
    <property type="entry name" value="ATPase domain of HSP90 chaperone/DNA topoisomerase II/histidine kinase"/>
    <property type="match status" value="1"/>
</dbReference>
<proteinExistence type="predicted"/>
<dbReference type="InterPro" id="IPR036890">
    <property type="entry name" value="HATPase_C_sf"/>
</dbReference>
<dbReference type="EC" id="2.7.13.3" evidence="2"/>
<evidence type="ECO:0000313" key="15">
    <source>
        <dbReference type="Proteomes" id="UP000216867"/>
    </source>
</evidence>
<dbReference type="CDD" id="cd16917">
    <property type="entry name" value="HATPase_UhpB-NarQ-NarX-like"/>
    <property type="match status" value="1"/>
</dbReference>
<keyword evidence="8" id="KW-0902">Two-component regulatory system</keyword>
<dbReference type="Proteomes" id="UP000216867">
    <property type="component" value="Unassembled WGS sequence"/>
</dbReference>
<evidence type="ECO:0000313" key="14">
    <source>
        <dbReference type="EMBL" id="PAK96199.1"/>
    </source>
</evidence>